<gene>
    <name evidence="8" type="primary">leuC</name>
    <name evidence="10" type="ORF">COX41_06980</name>
</gene>
<comment type="similarity">
    <text evidence="8">Belongs to the aconitase/IPM isomerase family. LeuC type 2 subfamily.</text>
</comment>
<keyword evidence="4 8" id="KW-0408">Iron</keyword>
<dbReference type="UniPathway" id="UPA00048">
    <property type="reaction ID" value="UER00071"/>
</dbReference>
<evidence type="ECO:0000256" key="2">
    <source>
        <dbReference type="ARBA" id="ARBA00022485"/>
    </source>
</evidence>
<dbReference type="CDD" id="cd01583">
    <property type="entry name" value="IPMI"/>
    <property type="match status" value="1"/>
</dbReference>
<organism evidence="10 11">
    <name type="scientific">Candidatus Sherwoodlollariibacterium unditelluris</name>
    <dbReference type="NCBI Taxonomy" id="1974757"/>
    <lineage>
        <taxon>Bacteria</taxon>
        <taxon>Pseudomonadati</taxon>
        <taxon>Candidatus Omnitrophota</taxon>
        <taxon>Candidatus Sherwoodlollariibacterium</taxon>
    </lineage>
</organism>
<keyword evidence="3 8" id="KW-0479">Metal-binding</keyword>
<dbReference type="InterPro" id="IPR036008">
    <property type="entry name" value="Aconitase_4Fe-4S_dom"/>
</dbReference>
<dbReference type="InterPro" id="IPR006251">
    <property type="entry name" value="Homoacnase/IPMdehydase_lsu"/>
</dbReference>
<evidence type="ECO:0000259" key="9">
    <source>
        <dbReference type="Pfam" id="PF00330"/>
    </source>
</evidence>
<evidence type="ECO:0000256" key="5">
    <source>
        <dbReference type="ARBA" id="ARBA00023014"/>
    </source>
</evidence>
<evidence type="ECO:0000256" key="7">
    <source>
        <dbReference type="ARBA" id="ARBA00023304"/>
    </source>
</evidence>
<comment type="function">
    <text evidence="8">Catalyzes the isomerization between 2-isopropylmalate and 3-isopropylmalate, via the formation of 2-isopropylmaleate.</text>
</comment>
<dbReference type="PROSITE" id="PS01244">
    <property type="entry name" value="ACONITASE_2"/>
    <property type="match status" value="1"/>
</dbReference>
<comment type="cofactor">
    <cofactor evidence="8">
        <name>[4Fe-4S] cluster</name>
        <dbReference type="ChEBI" id="CHEBI:49883"/>
    </cofactor>
    <text evidence="8">Binds 1 [4Fe-4S] cluster per subunit.</text>
</comment>
<dbReference type="EMBL" id="PCRK01000182">
    <property type="protein sequence ID" value="PIP18637.1"/>
    <property type="molecule type" value="Genomic_DNA"/>
</dbReference>
<evidence type="ECO:0000256" key="4">
    <source>
        <dbReference type="ARBA" id="ARBA00023004"/>
    </source>
</evidence>
<dbReference type="Pfam" id="PF00330">
    <property type="entry name" value="Aconitase"/>
    <property type="match status" value="1"/>
</dbReference>
<dbReference type="EC" id="4.2.1.33" evidence="8"/>
<comment type="pathway">
    <text evidence="8">Amino-acid biosynthesis; L-leucine biosynthesis; L-leucine from 3-methyl-2-oxobutanoate: step 2/4.</text>
</comment>
<evidence type="ECO:0000313" key="11">
    <source>
        <dbReference type="Proteomes" id="UP000231292"/>
    </source>
</evidence>
<protein>
    <recommendedName>
        <fullName evidence="8">3-isopropylmalate dehydratase large subunit</fullName>
        <ecNumber evidence="8">4.2.1.33</ecNumber>
    </recommendedName>
    <alternativeName>
        <fullName evidence="8">Alpha-IPM isomerase</fullName>
        <shortName evidence="8">IPMI</shortName>
    </alternativeName>
    <alternativeName>
        <fullName evidence="8">Isopropylmalate isomerase</fullName>
    </alternativeName>
</protein>
<evidence type="ECO:0000256" key="3">
    <source>
        <dbReference type="ARBA" id="ARBA00022723"/>
    </source>
</evidence>
<dbReference type="InterPro" id="IPR001030">
    <property type="entry name" value="Acoase/IPM_deHydtase_lsu_aba"/>
</dbReference>
<comment type="catalytic activity">
    <reaction evidence="8">
        <text>(2R,3S)-3-isopropylmalate = (2S)-2-isopropylmalate</text>
        <dbReference type="Rhea" id="RHEA:32287"/>
        <dbReference type="ChEBI" id="CHEBI:1178"/>
        <dbReference type="ChEBI" id="CHEBI:35121"/>
        <dbReference type="EC" id="4.2.1.33"/>
    </reaction>
</comment>
<feature type="binding site" evidence="8">
    <location>
        <position position="357"/>
    </location>
    <ligand>
        <name>[4Fe-4S] cluster</name>
        <dbReference type="ChEBI" id="CHEBI:49883"/>
    </ligand>
</feature>
<dbReference type="PRINTS" id="PR00415">
    <property type="entry name" value="ACONITASE"/>
</dbReference>
<keyword evidence="7 8" id="KW-0100">Branched-chain amino acid biosynthesis</keyword>
<dbReference type="InterPro" id="IPR018136">
    <property type="entry name" value="Aconitase_4Fe-4S_BS"/>
</dbReference>
<keyword evidence="6 8" id="KW-0456">Lyase</keyword>
<feature type="binding site" evidence="8">
    <location>
        <position position="297"/>
    </location>
    <ligand>
        <name>[4Fe-4S] cluster</name>
        <dbReference type="ChEBI" id="CHEBI:49883"/>
    </ligand>
</feature>
<dbReference type="GO" id="GO:0003861">
    <property type="term" value="F:3-isopropylmalate dehydratase activity"/>
    <property type="evidence" value="ECO:0007669"/>
    <property type="project" value="UniProtKB-UniRule"/>
</dbReference>
<keyword evidence="2 8" id="KW-0004">4Fe-4S</keyword>
<comment type="subunit">
    <text evidence="8">Heterodimer of LeuC and LeuD.</text>
</comment>
<dbReference type="PANTHER" id="PTHR43822">
    <property type="entry name" value="HOMOACONITASE, MITOCHONDRIAL-RELATED"/>
    <property type="match status" value="1"/>
</dbReference>
<dbReference type="InterPro" id="IPR015931">
    <property type="entry name" value="Acnase/IPM_dHydase_lsu_aba_1/3"/>
</dbReference>
<dbReference type="PANTHER" id="PTHR43822:SF2">
    <property type="entry name" value="HOMOACONITASE, MITOCHONDRIAL"/>
    <property type="match status" value="1"/>
</dbReference>
<keyword evidence="1 8" id="KW-0432">Leucine biosynthesis</keyword>
<reference evidence="10 11" key="1">
    <citation type="submission" date="2017-09" db="EMBL/GenBank/DDBJ databases">
        <title>Depth-based differentiation of microbial function through sediment-hosted aquifers and enrichment of novel symbionts in the deep terrestrial subsurface.</title>
        <authorList>
            <person name="Probst A.J."/>
            <person name="Ladd B."/>
            <person name="Jarett J.K."/>
            <person name="Geller-Mcgrath D.E."/>
            <person name="Sieber C.M."/>
            <person name="Emerson J.B."/>
            <person name="Anantharaman K."/>
            <person name="Thomas B.C."/>
            <person name="Malmstrom R."/>
            <person name="Stieglmeier M."/>
            <person name="Klingl A."/>
            <person name="Woyke T."/>
            <person name="Ryan C.M."/>
            <person name="Banfield J.F."/>
        </authorList>
    </citation>
    <scope>NUCLEOTIDE SEQUENCE [LARGE SCALE GENOMIC DNA]</scope>
    <source>
        <strain evidence="10">CG23_combo_of_CG06-09_8_20_14_all_41_10</strain>
    </source>
</reference>
<dbReference type="Gene3D" id="3.30.499.10">
    <property type="entry name" value="Aconitase, domain 3"/>
    <property type="match status" value="2"/>
</dbReference>
<evidence type="ECO:0000256" key="1">
    <source>
        <dbReference type="ARBA" id="ARBA00022430"/>
    </source>
</evidence>
<dbReference type="NCBIfam" id="TIGR01343">
    <property type="entry name" value="hacA_fam"/>
    <property type="match status" value="1"/>
</dbReference>
<feature type="domain" description="Aconitase/3-isopropylmalate dehydratase large subunit alpha/beta/alpha" evidence="9">
    <location>
        <begin position="7"/>
        <end position="283"/>
    </location>
</feature>
<dbReference type="InterPro" id="IPR050067">
    <property type="entry name" value="IPM_dehydratase_rel_enz"/>
</dbReference>
<dbReference type="GO" id="GO:0009098">
    <property type="term" value="P:L-leucine biosynthetic process"/>
    <property type="evidence" value="ECO:0007669"/>
    <property type="project" value="UniProtKB-UniRule"/>
</dbReference>
<dbReference type="AlphaFoldDB" id="A0A2G9YHC2"/>
<dbReference type="SUPFAM" id="SSF53732">
    <property type="entry name" value="Aconitase iron-sulfur domain"/>
    <property type="match status" value="1"/>
</dbReference>
<dbReference type="NCBIfam" id="NF001614">
    <property type="entry name" value="PRK00402.1"/>
    <property type="match status" value="1"/>
</dbReference>
<feature type="binding site" evidence="8">
    <location>
        <position position="360"/>
    </location>
    <ligand>
        <name>[4Fe-4S] cluster</name>
        <dbReference type="ChEBI" id="CHEBI:49883"/>
    </ligand>
</feature>
<accession>A0A2G9YHC2</accession>
<evidence type="ECO:0000256" key="8">
    <source>
        <dbReference type="HAMAP-Rule" id="MF_01027"/>
    </source>
</evidence>
<sequence>MEKTIAEKILSAHAGKELVAGDFAVCKVDFTFGQDGTSSIIIDRIKELGLKELKTKFCMVIDHSAPSPSEGVSAVHKKMRSFAREFKAPLFDIGCGVCHQVIPESGEVLPGSLVLGADSHSCTYGALGAFSTGVGSTDLAITLAAGKNWFKAPQTIKIIIKGKAPKGVYPKDIILHIITAVKADGAAYRALEFSGPVIDNMDMDGRFTIGNMTVEMGAKVGFMPVDKTTISWFKSKGVNPSKIHPVFADKEAKYEDALEFDISALKPQVSLPHSVDSAKPVSDLGQVKINEAFLGTCTNGRLQDLRIAAKILKGRSVALGIRFIIAPSSRLVFLEALKLGLVDIFIKAGGVIVAPGCGPCVGTHNGIPADSEIVISTANRNFKGRMGNPGAFIYLASPATVAASAIKGYIADPREFL</sequence>
<dbReference type="PROSITE" id="PS00450">
    <property type="entry name" value="ACONITASE_1"/>
    <property type="match status" value="1"/>
</dbReference>
<keyword evidence="8" id="KW-0028">Amino-acid biosynthesis</keyword>
<name>A0A2G9YHC2_9BACT</name>
<dbReference type="NCBIfam" id="TIGR02086">
    <property type="entry name" value="IPMI_arch"/>
    <property type="match status" value="1"/>
</dbReference>
<dbReference type="InterPro" id="IPR033941">
    <property type="entry name" value="IPMI_cat"/>
</dbReference>
<keyword evidence="5 8" id="KW-0411">Iron-sulfur</keyword>
<comment type="caution">
    <text evidence="10">The sequence shown here is derived from an EMBL/GenBank/DDBJ whole genome shotgun (WGS) entry which is preliminary data.</text>
</comment>
<dbReference type="InterPro" id="IPR011826">
    <property type="entry name" value="HAcnase/IPMdehydase_lsu_prok"/>
</dbReference>
<dbReference type="Proteomes" id="UP000231292">
    <property type="component" value="Unassembled WGS sequence"/>
</dbReference>
<dbReference type="GO" id="GO:0051539">
    <property type="term" value="F:4 iron, 4 sulfur cluster binding"/>
    <property type="evidence" value="ECO:0007669"/>
    <property type="project" value="UniProtKB-KW"/>
</dbReference>
<evidence type="ECO:0000313" key="10">
    <source>
        <dbReference type="EMBL" id="PIP18637.1"/>
    </source>
</evidence>
<evidence type="ECO:0000256" key="6">
    <source>
        <dbReference type="ARBA" id="ARBA00023239"/>
    </source>
</evidence>
<proteinExistence type="inferred from homology"/>
<dbReference type="HAMAP" id="MF_01027">
    <property type="entry name" value="LeuC_type2"/>
    <property type="match status" value="1"/>
</dbReference>
<dbReference type="GO" id="GO:0046872">
    <property type="term" value="F:metal ion binding"/>
    <property type="evidence" value="ECO:0007669"/>
    <property type="project" value="UniProtKB-KW"/>
</dbReference>